<proteinExistence type="inferred from homology"/>
<dbReference type="AlphaFoldDB" id="A0A9E6Y0L2"/>
<accession>A0A9E6Y0L2</accession>
<comment type="similarity">
    <text evidence="2">Belongs to the polysaccharide synthase family.</text>
</comment>
<feature type="transmembrane region" description="Helical" evidence="7">
    <location>
        <begin position="29"/>
        <end position="49"/>
    </location>
</feature>
<evidence type="ECO:0000256" key="7">
    <source>
        <dbReference type="SAM" id="Phobius"/>
    </source>
</evidence>
<sequence>MPAPQPPEHHNLSRATLKVAAIEGVRWMALARLAAEMLTVSSSIVLAHLVSPRQFGMLAVAVIVRELALMTANEGVGSPLVQRRDIGRAHLEAGVMLALGMGLALSLFTLLVVPLATTPLFGAETTQLFRLFSPSFLLVAIMIVPLAQLQRELRFRRIGTIEVCGVLASAAVSLGLAFAGLEAKAYVLGMLTGLAVLAVGYQASVPRTLPRWHRREAREIRRFGVPAAAAGLAGIGYRNVDYIVIGGRLGPLMAGYYYRAYTLGVEYEAKLTGVLARVTFPLYSRTEDLDHLRSLRLRIVRLNATLVWPLLACFIVIAPVAVPWIFGARWEPAVVPAQFLAVAGMASTLRNGTSPLILAAGHPRALLGFCVVEAVAYAGTVWAASFAGLTAVAAAVSGFQVVALCAAYAVMLGPMVGVPLRQLARDVAPAGLCSLALVVVGWPLARTLTGTLPALPFVVVVSLACAAVYLVALRTLFPAAWSDLELLVRSLLRRPPPDASRAPLVPAAPAPSR</sequence>
<comment type="subcellular location">
    <subcellularLocation>
        <location evidence="1">Cell membrane</location>
        <topology evidence="1">Multi-pass membrane protein</topology>
    </subcellularLocation>
</comment>
<gene>
    <name evidence="8" type="primary">wzxC</name>
    <name evidence="8" type="ORF">DSM104329_04171</name>
</gene>
<organism evidence="8 9">
    <name type="scientific">Capillimicrobium parvum</name>
    <dbReference type="NCBI Taxonomy" id="2884022"/>
    <lineage>
        <taxon>Bacteria</taxon>
        <taxon>Bacillati</taxon>
        <taxon>Actinomycetota</taxon>
        <taxon>Thermoleophilia</taxon>
        <taxon>Solirubrobacterales</taxon>
        <taxon>Capillimicrobiaceae</taxon>
        <taxon>Capillimicrobium</taxon>
    </lineage>
</organism>
<feature type="transmembrane region" description="Helical" evidence="7">
    <location>
        <begin position="128"/>
        <end position="147"/>
    </location>
</feature>
<evidence type="ECO:0000256" key="6">
    <source>
        <dbReference type="ARBA" id="ARBA00023136"/>
    </source>
</evidence>
<dbReference type="PANTHER" id="PTHR30250">
    <property type="entry name" value="PST FAMILY PREDICTED COLANIC ACID TRANSPORTER"/>
    <property type="match status" value="1"/>
</dbReference>
<dbReference type="GO" id="GO:0005886">
    <property type="term" value="C:plasma membrane"/>
    <property type="evidence" value="ECO:0007669"/>
    <property type="project" value="UniProtKB-SubCell"/>
</dbReference>
<dbReference type="Pfam" id="PF13440">
    <property type="entry name" value="Polysacc_synt_3"/>
    <property type="match status" value="1"/>
</dbReference>
<evidence type="ECO:0000256" key="3">
    <source>
        <dbReference type="ARBA" id="ARBA00022475"/>
    </source>
</evidence>
<dbReference type="InterPro" id="IPR050833">
    <property type="entry name" value="Poly_Biosynth_Transport"/>
</dbReference>
<keyword evidence="4 7" id="KW-0812">Transmembrane</keyword>
<evidence type="ECO:0000256" key="2">
    <source>
        <dbReference type="ARBA" id="ARBA00007430"/>
    </source>
</evidence>
<dbReference type="EMBL" id="CP087164">
    <property type="protein sequence ID" value="UGS37750.1"/>
    <property type="molecule type" value="Genomic_DNA"/>
</dbReference>
<feature type="transmembrane region" description="Helical" evidence="7">
    <location>
        <begin position="159"/>
        <end position="179"/>
    </location>
</feature>
<feature type="transmembrane region" description="Helical" evidence="7">
    <location>
        <begin position="365"/>
        <end position="385"/>
    </location>
</feature>
<feature type="transmembrane region" description="Helical" evidence="7">
    <location>
        <begin position="451"/>
        <end position="472"/>
    </location>
</feature>
<dbReference type="KEGG" id="sbae:DSM104329_04171"/>
<evidence type="ECO:0000313" key="9">
    <source>
        <dbReference type="Proteomes" id="UP001162834"/>
    </source>
</evidence>
<evidence type="ECO:0000313" key="8">
    <source>
        <dbReference type="EMBL" id="UGS37750.1"/>
    </source>
</evidence>
<feature type="transmembrane region" description="Helical" evidence="7">
    <location>
        <begin position="423"/>
        <end position="445"/>
    </location>
</feature>
<name>A0A9E6Y0L2_9ACTN</name>
<keyword evidence="9" id="KW-1185">Reference proteome</keyword>
<evidence type="ECO:0000256" key="1">
    <source>
        <dbReference type="ARBA" id="ARBA00004651"/>
    </source>
</evidence>
<keyword evidence="6 7" id="KW-0472">Membrane</keyword>
<keyword evidence="3" id="KW-1003">Cell membrane</keyword>
<feature type="transmembrane region" description="Helical" evidence="7">
    <location>
        <begin position="306"/>
        <end position="327"/>
    </location>
</feature>
<evidence type="ECO:0000256" key="4">
    <source>
        <dbReference type="ARBA" id="ARBA00022692"/>
    </source>
</evidence>
<protein>
    <submittedName>
        <fullName evidence="8">Lipopolysaccharide biosynthesis protein WzxC</fullName>
    </submittedName>
</protein>
<keyword evidence="5 7" id="KW-1133">Transmembrane helix</keyword>
<dbReference type="PANTHER" id="PTHR30250:SF10">
    <property type="entry name" value="LIPOPOLYSACCHARIDE BIOSYNTHESIS PROTEIN WZXC"/>
    <property type="match status" value="1"/>
</dbReference>
<evidence type="ECO:0000256" key="5">
    <source>
        <dbReference type="ARBA" id="ARBA00022989"/>
    </source>
</evidence>
<feature type="transmembrane region" description="Helical" evidence="7">
    <location>
        <begin position="93"/>
        <end position="116"/>
    </location>
</feature>
<feature type="transmembrane region" description="Helical" evidence="7">
    <location>
        <begin position="391"/>
        <end position="411"/>
    </location>
</feature>
<dbReference type="RefSeq" id="WP_259311795.1">
    <property type="nucleotide sequence ID" value="NZ_CP087164.1"/>
</dbReference>
<feature type="transmembrane region" description="Helical" evidence="7">
    <location>
        <begin position="185"/>
        <end position="205"/>
    </location>
</feature>
<reference evidence="8" key="1">
    <citation type="journal article" date="2022" name="Int. J. Syst. Evol. Microbiol.">
        <title>Pseudomonas aegrilactucae sp. nov. and Pseudomonas morbosilactucae sp. nov., pathogens causing bacterial rot of lettuce in Japan.</title>
        <authorList>
            <person name="Sawada H."/>
            <person name="Fujikawa T."/>
            <person name="Satou M."/>
        </authorList>
    </citation>
    <scope>NUCLEOTIDE SEQUENCE</scope>
    <source>
        <strain evidence="8">0166_1</strain>
    </source>
</reference>
<feature type="transmembrane region" description="Helical" evidence="7">
    <location>
        <begin position="333"/>
        <end position="353"/>
    </location>
</feature>
<dbReference type="Proteomes" id="UP001162834">
    <property type="component" value="Chromosome"/>
</dbReference>